<protein>
    <submittedName>
        <fullName evidence="2">Uncharacterized protein</fullName>
    </submittedName>
</protein>
<proteinExistence type="predicted"/>
<organism evidence="1 2">
    <name type="scientific">Plectus sambesii</name>
    <dbReference type="NCBI Taxonomy" id="2011161"/>
    <lineage>
        <taxon>Eukaryota</taxon>
        <taxon>Metazoa</taxon>
        <taxon>Ecdysozoa</taxon>
        <taxon>Nematoda</taxon>
        <taxon>Chromadorea</taxon>
        <taxon>Plectida</taxon>
        <taxon>Plectina</taxon>
        <taxon>Plectoidea</taxon>
        <taxon>Plectidae</taxon>
        <taxon>Plectus</taxon>
    </lineage>
</organism>
<sequence length="212" mass="22880">MDARCGDSTEPDGRCPVDIYKRSGGGRTAANNRSALPRPAPIELVFARDARATVDGRLSSLITATLHLLRIALNTRRSLLAALLQTTTNAHDSQVGIATTTARAGLSSLGYAPSPGGAYLSDVAGQSPRRINRKHVNSIADITSIRDSRRQRPSTPAARSVFSPTVWLKRLRRSPRPTEGSMWLGYNFRVSTPPAPSTITACLRPHQRAQSS</sequence>
<dbReference type="AlphaFoldDB" id="A0A914ULN4"/>
<dbReference type="WBParaSite" id="PSAMB.scaffold10803size3824.g33622.t1">
    <property type="protein sequence ID" value="PSAMB.scaffold10803size3824.g33622.t1"/>
    <property type="gene ID" value="PSAMB.scaffold10803size3824.g33622"/>
</dbReference>
<evidence type="ECO:0000313" key="2">
    <source>
        <dbReference type="WBParaSite" id="PSAMB.scaffold10803size3824.g33622.t1"/>
    </source>
</evidence>
<keyword evidence="1" id="KW-1185">Reference proteome</keyword>
<accession>A0A914ULN4</accession>
<name>A0A914ULN4_9BILA</name>
<reference evidence="2" key="1">
    <citation type="submission" date="2022-11" db="UniProtKB">
        <authorList>
            <consortium name="WormBaseParasite"/>
        </authorList>
    </citation>
    <scope>IDENTIFICATION</scope>
</reference>
<dbReference type="Proteomes" id="UP000887566">
    <property type="component" value="Unplaced"/>
</dbReference>
<evidence type="ECO:0000313" key="1">
    <source>
        <dbReference type="Proteomes" id="UP000887566"/>
    </source>
</evidence>